<dbReference type="RefSeq" id="WP_142730855.1">
    <property type="nucleotide sequence ID" value="NZ_CP032452.1"/>
</dbReference>
<dbReference type="EMBL" id="CP032452">
    <property type="protein sequence ID" value="QEZ69015.1"/>
    <property type="molecule type" value="Genomic_DNA"/>
</dbReference>
<evidence type="ECO:0000313" key="4">
    <source>
        <dbReference type="Proteomes" id="UP000573963"/>
    </source>
</evidence>
<evidence type="ECO:0000313" key="1">
    <source>
        <dbReference type="EMBL" id="NME10125.1"/>
    </source>
</evidence>
<proteinExistence type="predicted"/>
<reference evidence="1 4" key="2">
    <citation type="submission" date="2020-04" db="EMBL/GenBank/DDBJ databases">
        <authorList>
            <person name="Hitch T.C.A."/>
            <person name="Wylensek D."/>
            <person name="Clavel T."/>
        </authorList>
    </citation>
    <scope>NUCLEOTIDE SEQUENCE [LARGE SCALE GENOMIC DNA]</scope>
    <source>
        <strain evidence="1 4">Med78_4-601-WT-2</strain>
    </source>
</reference>
<dbReference type="Proteomes" id="UP000573963">
    <property type="component" value="Unassembled WGS sequence"/>
</dbReference>
<reference evidence="2 3" key="1">
    <citation type="submission" date="2018-09" db="EMBL/GenBank/DDBJ databases">
        <title>A clostridial neurotoxin that targets Anopheles mosquitoes.</title>
        <authorList>
            <person name="Contreras E."/>
            <person name="Masuyer G."/>
            <person name="Qureshi N."/>
            <person name="Chawla S."/>
            <person name="Lim H.L."/>
            <person name="Chen J."/>
            <person name="Stenmark P."/>
            <person name="Gill S."/>
        </authorList>
    </citation>
    <scope>NUCLEOTIDE SEQUENCE [LARGE SCALE GENOMIC DNA]</scope>
    <source>
        <strain evidence="2 3">Cbm</strain>
    </source>
</reference>
<organism evidence="2 3">
    <name type="scientific">Paraclostridium bifermentans</name>
    <name type="common">Clostridium bifermentans</name>
    <dbReference type="NCBI Taxonomy" id="1490"/>
    <lineage>
        <taxon>Bacteria</taxon>
        <taxon>Bacillati</taxon>
        <taxon>Bacillota</taxon>
        <taxon>Clostridia</taxon>
        <taxon>Peptostreptococcales</taxon>
        <taxon>Peptostreptococcaceae</taxon>
        <taxon>Paraclostridium</taxon>
    </lineage>
</organism>
<evidence type="ECO:0000313" key="2">
    <source>
        <dbReference type="EMBL" id="QEZ69015.1"/>
    </source>
</evidence>
<dbReference type="EMBL" id="JABAFD010000006">
    <property type="protein sequence ID" value="NME10125.1"/>
    <property type="molecule type" value="Genomic_DNA"/>
</dbReference>
<name>A0A5P3XFB5_PARBF</name>
<dbReference type="Gene3D" id="3.30.420.40">
    <property type="match status" value="2"/>
</dbReference>
<sequence>MIKIKTLTLEVKENTIKMLVIEKYFGYVKFINMKTFEFNQIDQNGLILDINKLSKIIKNELNNFKIPCRRISFAVQNESIINRNVKVINTGYKGDIKGLIAYELSEYLPINIKDYILKYNILKKEEDYLDVQAILMPISLMKNYRELAKSLKFKPISLSVNFDILNKLIYNEDIEIEGENNLILDIGRQYTNVNLIKNKLIINSYTLNNMNVYEFLNNEIENNYGKIYYYGFQNCELIKNLNTKFKLNKLFLKDAKQDELNNFINNIGLI</sequence>
<evidence type="ECO:0000313" key="3">
    <source>
        <dbReference type="Proteomes" id="UP000326961"/>
    </source>
</evidence>
<gene>
    <name evidence="2" type="ORF">D4A35_08730</name>
    <name evidence="1" type="ORF">HF875_11375</name>
</gene>
<dbReference type="Proteomes" id="UP000326961">
    <property type="component" value="Chromosome"/>
</dbReference>
<dbReference type="AlphaFoldDB" id="A0A5P3XFB5"/>
<evidence type="ECO:0008006" key="5">
    <source>
        <dbReference type="Google" id="ProtNLM"/>
    </source>
</evidence>
<protein>
    <recommendedName>
        <fullName evidence="5">Pilus assembly protein PilM</fullName>
    </recommendedName>
</protein>
<dbReference type="Gene3D" id="3.30.1490.300">
    <property type="match status" value="1"/>
</dbReference>
<accession>A0A5P3XFB5</accession>